<dbReference type="SMART" id="SM00422">
    <property type="entry name" value="HTH_MERR"/>
    <property type="match status" value="1"/>
</dbReference>
<sequence>MRSSELARITGVTVRALRHYHQIGVLAEPPRSHNGYRRYEVRDVIRVLRIKRLAALGVPLERMPSLLDDPGDDGADVLDRLDAALAAEIDRLTRRRHLIAQVRAERVPLDSPPEIARFLALAADSYPSPDLAAFDRDQSILLAHLMGDSAMPGMKRFYERMSAPDLLPALTSLNVRFLALDDTTSPEALTALVEDTLAVLIPVLREFADTDTDAGAIPPLIEEYSFLFDAYCATVLNPVQRQAIALLDDRFEASVSDGRPGRSVSGL</sequence>
<evidence type="ECO:0000313" key="3">
    <source>
        <dbReference type="EMBL" id="GAA2719136.1"/>
    </source>
</evidence>
<proteinExistence type="predicted"/>
<dbReference type="InterPro" id="IPR047057">
    <property type="entry name" value="MerR_fam"/>
</dbReference>
<evidence type="ECO:0000313" key="4">
    <source>
        <dbReference type="Proteomes" id="UP001501842"/>
    </source>
</evidence>
<dbReference type="CDD" id="cd00592">
    <property type="entry name" value="HTH_MerR-like"/>
    <property type="match status" value="1"/>
</dbReference>
<dbReference type="PROSITE" id="PS50937">
    <property type="entry name" value="HTH_MERR_2"/>
    <property type="match status" value="1"/>
</dbReference>
<dbReference type="EMBL" id="BAAATZ010000002">
    <property type="protein sequence ID" value="GAA2719136.1"/>
    <property type="molecule type" value="Genomic_DNA"/>
</dbReference>
<accession>A0ABN3TV37</accession>
<evidence type="ECO:0000256" key="1">
    <source>
        <dbReference type="ARBA" id="ARBA00023125"/>
    </source>
</evidence>
<dbReference type="PANTHER" id="PTHR30204">
    <property type="entry name" value="REDOX-CYCLING DRUG-SENSING TRANSCRIPTIONAL ACTIVATOR SOXR"/>
    <property type="match status" value="1"/>
</dbReference>
<dbReference type="SUPFAM" id="SSF46955">
    <property type="entry name" value="Putative DNA-binding domain"/>
    <property type="match status" value="1"/>
</dbReference>
<dbReference type="Pfam" id="PF00376">
    <property type="entry name" value="MerR"/>
    <property type="match status" value="1"/>
</dbReference>
<dbReference type="InterPro" id="IPR000551">
    <property type="entry name" value="MerR-type_HTH_dom"/>
</dbReference>
<dbReference type="Proteomes" id="UP001501842">
    <property type="component" value="Unassembled WGS sequence"/>
</dbReference>
<keyword evidence="1" id="KW-0238">DNA-binding</keyword>
<organism evidence="3 4">
    <name type="scientific">Actinocorallia aurantiaca</name>
    <dbReference type="NCBI Taxonomy" id="46204"/>
    <lineage>
        <taxon>Bacteria</taxon>
        <taxon>Bacillati</taxon>
        <taxon>Actinomycetota</taxon>
        <taxon>Actinomycetes</taxon>
        <taxon>Streptosporangiales</taxon>
        <taxon>Thermomonosporaceae</taxon>
        <taxon>Actinocorallia</taxon>
    </lineage>
</organism>
<dbReference type="PANTHER" id="PTHR30204:SF93">
    <property type="entry name" value="HTH MERR-TYPE DOMAIN-CONTAINING PROTEIN"/>
    <property type="match status" value="1"/>
</dbReference>
<gene>
    <name evidence="3" type="ORF">GCM10010439_04000</name>
</gene>
<name>A0ABN3TV37_9ACTN</name>
<comment type="caution">
    <text evidence="3">The sequence shown here is derived from an EMBL/GenBank/DDBJ whole genome shotgun (WGS) entry which is preliminary data.</text>
</comment>
<reference evidence="3 4" key="1">
    <citation type="journal article" date="2019" name="Int. J. Syst. Evol. Microbiol.">
        <title>The Global Catalogue of Microorganisms (GCM) 10K type strain sequencing project: providing services to taxonomists for standard genome sequencing and annotation.</title>
        <authorList>
            <consortium name="The Broad Institute Genomics Platform"/>
            <consortium name="The Broad Institute Genome Sequencing Center for Infectious Disease"/>
            <person name="Wu L."/>
            <person name="Ma J."/>
        </authorList>
    </citation>
    <scope>NUCLEOTIDE SEQUENCE [LARGE SCALE GENOMIC DNA]</scope>
    <source>
        <strain evidence="3 4">JCM 8201</strain>
    </source>
</reference>
<evidence type="ECO:0000259" key="2">
    <source>
        <dbReference type="PROSITE" id="PS50937"/>
    </source>
</evidence>
<keyword evidence="4" id="KW-1185">Reference proteome</keyword>
<dbReference type="Gene3D" id="1.10.1660.10">
    <property type="match status" value="1"/>
</dbReference>
<dbReference type="InterPro" id="IPR009061">
    <property type="entry name" value="DNA-bd_dom_put_sf"/>
</dbReference>
<dbReference type="PRINTS" id="PR00040">
    <property type="entry name" value="HTHMERR"/>
</dbReference>
<protein>
    <submittedName>
        <fullName evidence="3">MerR family transcriptional regulator</fullName>
    </submittedName>
</protein>
<dbReference type="RefSeq" id="WP_344448329.1">
    <property type="nucleotide sequence ID" value="NZ_BAAATZ010000002.1"/>
</dbReference>
<feature type="domain" description="HTH merR-type" evidence="2">
    <location>
        <begin position="1"/>
        <end position="69"/>
    </location>
</feature>